<evidence type="ECO:0000256" key="4">
    <source>
        <dbReference type="ARBA" id="ARBA00022695"/>
    </source>
</evidence>
<dbReference type="GO" id="GO:0003887">
    <property type="term" value="F:DNA-directed DNA polymerase activity"/>
    <property type="evidence" value="ECO:0007669"/>
    <property type="project" value="UniProtKB-KW"/>
</dbReference>
<dbReference type="InterPro" id="IPR036397">
    <property type="entry name" value="RNaseH_sf"/>
</dbReference>
<dbReference type="Pfam" id="PF01367">
    <property type="entry name" value="5_3_exonuc"/>
    <property type="match status" value="1"/>
</dbReference>
<dbReference type="InterPro" id="IPR002298">
    <property type="entry name" value="DNA_polymerase_A"/>
</dbReference>
<dbReference type="Gene3D" id="3.30.70.370">
    <property type="match status" value="1"/>
</dbReference>
<evidence type="ECO:0000256" key="1">
    <source>
        <dbReference type="ARBA" id="ARBA00007705"/>
    </source>
</evidence>
<name>A0A2H0R429_9BACT</name>
<protein>
    <recommendedName>
        <fullName evidence="2">DNA-directed DNA polymerase</fullName>
        <ecNumber evidence="2">2.7.7.7</ecNumber>
    </recommendedName>
</protein>
<evidence type="ECO:0000313" key="14">
    <source>
        <dbReference type="Proteomes" id="UP000230232"/>
    </source>
</evidence>
<dbReference type="InterPro" id="IPR002421">
    <property type="entry name" value="5-3_exonuclease"/>
</dbReference>
<proteinExistence type="inferred from homology"/>
<dbReference type="InterPro" id="IPR020045">
    <property type="entry name" value="DNA_polI_H3TH"/>
</dbReference>
<dbReference type="GO" id="GO:0006261">
    <property type="term" value="P:DNA-templated DNA replication"/>
    <property type="evidence" value="ECO:0007669"/>
    <property type="project" value="InterPro"/>
</dbReference>
<dbReference type="SUPFAM" id="SSF47807">
    <property type="entry name" value="5' to 3' exonuclease, C-terminal subdomain"/>
    <property type="match status" value="1"/>
</dbReference>
<dbReference type="CDD" id="cd08637">
    <property type="entry name" value="DNA_pol_A_pol_I_C"/>
    <property type="match status" value="1"/>
</dbReference>
<dbReference type="CDD" id="cd06140">
    <property type="entry name" value="DNA_polA_I_Bacillus_like_exo"/>
    <property type="match status" value="1"/>
</dbReference>
<dbReference type="Gene3D" id="3.40.50.1010">
    <property type="entry name" value="5'-nuclease"/>
    <property type="match status" value="1"/>
</dbReference>
<dbReference type="SMART" id="SM00279">
    <property type="entry name" value="HhH2"/>
    <property type="match status" value="1"/>
</dbReference>
<dbReference type="Gene3D" id="1.10.150.20">
    <property type="entry name" value="5' to 3' exonuclease, C-terminal subdomain"/>
    <property type="match status" value="2"/>
</dbReference>
<dbReference type="InterPro" id="IPR012337">
    <property type="entry name" value="RNaseH-like_sf"/>
</dbReference>
<dbReference type="EMBL" id="PCXO01000010">
    <property type="protein sequence ID" value="PIR41282.1"/>
    <property type="molecule type" value="Genomic_DNA"/>
</dbReference>
<dbReference type="GO" id="GO:0003677">
    <property type="term" value="F:DNA binding"/>
    <property type="evidence" value="ECO:0007669"/>
    <property type="project" value="UniProtKB-KW"/>
</dbReference>
<comment type="catalytic activity">
    <reaction evidence="10">
        <text>DNA(n) + a 2'-deoxyribonucleoside 5'-triphosphate = DNA(n+1) + diphosphate</text>
        <dbReference type="Rhea" id="RHEA:22508"/>
        <dbReference type="Rhea" id="RHEA-COMP:17339"/>
        <dbReference type="Rhea" id="RHEA-COMP:17340"/>
        <dbReference type="ChEBI" id="CHEBI:33019"/>
        <dbReference type="ChEBI" id="CHEBI:61560"/>
        <dbReference type="ChEBI" id="CHEBI:173112"/>
        <dbReference type="EC" id="2.7.7.7"/>
    </reaction>
</comment>
<dbReference type="CDD" id="cd09898">
    <property type="entry name" value="H3TH_53EXO"/>
    <property type="match status" value="1"/>
</dbReference>
<evidence type="ECO:0000259" key="11">
    <source>
        <dbReference type="SMART" id="SM00475"/>
    </source>
</evidence>
<reference evidence="13 14" key="1">
    <citation type="submission" date="2017-09" db="EMBL/GenBank/DDBJ databases">
        <title>Depth-based differentiation of microbial function through sediment-hosted aquifers and enrichment of novel symbionts in the deep terrestrial subsurface.</title>
        <authorList>
            <person name="Probst A.J."/>
            <person name="Ladd B."/>
            <person name="Jarett J.K."/>
            <person name="Geller-Mcgrath D.E."/>
            <person name="Sieber C.M."/>
            <person name="Emerson J.B."/>
            <person name="Anantharaman K."/>
            <person name="Thomas B.C."/>
            <person name="Malmstrom R."/>
            <person name="Stieglmeier M."/>
            <person name="Klingl A."/>
            <person name="Woyke T."/>
            <person name="Ryan C.M."/>
            <person name="Banfield J.F."/>
        </authorList>
    </citation>
    <scope>NUCLEOTIDE SEQUENCE [LARGE SCALE GENOMIC DNA]</scope>
    <source>
        <strain evidence="13">CG10_big_fil_rev_8_21_14_0_10_46_23</strain>
    </source>
</reference>
<dbReference type="EC" id="2.7.7.7" evidence="2"/>
<dbReference type="FunFam" id="1.10.150.20:FF:000002">
    <property type="entry name" value="DNA polymerase I"/>
    <property type="match status" value="1"/>
</dbReference>
<dbReference type="GO" id="GO:0006302">
    <property type="term" value="P:double-strand break repair"/>
    <property type="evidence" value="ECO:0007669"/>
    <property type="project" value="TreeGrafter"/>
</dbReference>
<organism evidence="13 14">
    <name type="scientific">Candidatus Yanofskybacteria bacterium CG10_big_fil_rev_8_21_14_0_10_46_23</name>
    <dbReference type="NCBI Taxonomy" id="1975098"/>
    <lineage>
        <taxon>Bacteria</taxon>
        <taxon>Candidatus Yanofskyibacteriota</taxon>
    </lineage>
</organism>
<dbReference type="Pfam" id="PF00476">
    <property type="entry name" value="DNA_pol_A"/>
    <property type="match status" value="1"/>
</dbReference>
<keyword evidence="5" id="KW-0235">DNA replication</keyword>
<dbReference type="Gene3D" id="3.30.420.10">
    <property type="entry name" value="Ribonuclease H-like superfamily/Ribonuclease H"/>
    <property type="match status" value="1"/>
</dbReference>
<dbReference type="InterPro" id="IPR029060">
    <property type="entry name" value="PIN-like_dom_sf"/>
</dbReference>
<comment type="similarity">
    <text evidence="1">Belongs to the DNA polymerase type-A family.</text>
</comment>
<dbReference type="PANTHER" id="PTHR10133">
    <property type="entry name" value="DNA POLYMERASE I"/>
    <property type="match status" value="1"/>
</dbReference>
<keyword evidence="4" id="KW-0548">Nucleotidyltransferase</keyword>
<comment type="caution">
    <text evidence="13">The sequence shown here is derived from an EMBL/GenBank/DDBJ whole genome shotgun (WGS) entry which is preliminary data.</text>
</comment>
<keyword evidence="7" id="KW-0239">DNA-directed DNA polymerase</keyword>
<evidence type="ECO:0000256" key="8">
    <source>
        <dbReference type="ARBA" id="ARBA00023125"/>
    </source>
</evidence>
<dbReference type="GO" id="GO:0008409">
    <property type="term" value="F:5'-3' exonuclease activity"/>
    <property type="evidence" value="ECO:0007669"/>
    <property type="project" value="InterPro"/>
</dbReference>
<dbReference type="NCBIfam" id="NF004397">
    <property type="entry name" value="PRK05755.1"/>
    <property type="match status" value="1"/>
</dbReference>
<dbReference type="FunFam" id="1.20.1060.10:FF:000001">
    <property type="entry name" value="DNA polymerase I"/>
    <property type="match status" value="1"/>
</dbReference>
<feature type="domain" description="DNA-directed DNA polymerase family A palm" evidence="12">
    <location>
        <begin position="615"/>
        <end position="823"/>
    </location>
</feature>
<dbReference type="InterPro" id="IPR043502">
    <property type="entry name" value="DNA/RNA_pol_sf"/>
</dbReference>
<evidence type="ECO:0000256" key="3">
    <source>
        <dbReference type="ARBA" id="ARBA00022679"/>
    </source>
</evidence>
<dbReference type="SUPFAM" id="SSF88723">
    <property type="entry name" value="PIN domain-like"/>
    <property type="match status" value="1"/>
</dbReference>
<dbReference type="Gene3D" id="1.20.1060.10">
    <property type="entry name" value="Taq DNA Polymerase, Chain T, domain 4"/>
    <property type="match status" value="1"/>
</dbReference>
<dbReference type="PRINTS" id="PR00868">
    <property type="entry name" value="DNAPOLI"/>
</dbReference>
<evidence type="ECO:0000256" key="7">
    <source>
        <dbReference type="ARBA" id="ARBA00022932"/>
    </source>
</evidence>
<dbReference type="SUPFAM" id="SSF53098">
    <property type="entry name" value="Ribonuclease H-like"/>
    <property type="match status" value="1"/>
</dbReference>
<dbReference type="PANTHER" id="PTHR10133:SF27">
    <property type="entry name" value="DNA POLYMERASE NU"/>
    <property type="match status" value="1"/>
</dbReference>
<dbReference type="AlphaFoldDB" id="A0A2H0R429"/>
<keyword evidence="9" id="KW-0234">DNA repair</keyword>
<gene>
    <name evidence="13" type="ORF">COV31_02670</name>
</gene>
<evidence type="ECO:0000259" key="12">
    <source>
        <dbReference type="SMART" id="SM00482"/>
    </source>
</evidence>
<dbReference type="CDD" id="cd09859">
    <property type="entry name" value="PIN_53EXO"/>
    <property type="match status" value="1"/>
</dbReference>
<dbReference type="SMART" id="SM00482">
    <property type="entry name" value="POLAc"/>
    <property type="match status" value="1"/>
</dbReference>
<dbReference type="SUPFAM" id="SSF56672">
    <property type="entry name" value="DNA/RNA polymerases"/>
    <property type="match status" value="1"/>
</dbReference>
<evidence type="ECO:0000256" key="6">
    <source>
        <dbReference type="ARBA" id="ARBA00022763"/>
    </source>
</evidence>
<feature type="domain" description="5'-3' exonuclease" evidence="11">
    <location>
        <begin position="2"/>
        <end position="271"/>
    </location>
</feature>
<dbReference type="InterPro" id="IPR001098">
    <property type="entry name" value="DNA-dir_DNA_pol_A_palm_dom"/>
</dbReference>
<keyword evidence="3" id="KW-0808">Transferase</keyword>
<accession>A0A2H0R429</accession>
<dbReference type="FunFam" id="1.10.150.20:FF:000003">
    <property type="entry name" value="DNA polymerase I"/>
    <property type="match status" value="1"/>
</dbReference>
<evidence type="ECO:0000256" key="5">
    <source>
        <dbReference type="ARBA" id="ARBA00022705"/>
    </source>
</evidence>
<sequence length="859" mass="95660">MKRFVLIDANALVHRAFHALPPLRTPDGLVTNAVFGFASVLLKMIKDLKPDHIAAAFDLAGPTFRHDEFEDYKAHRVKAPNELYAQMPLVKELLTHFGIPIFEKEGYEADDLIGTLATKLVKGKEAQVTIVTGDLDALQLVTASKITVFTLRKGVTDTITYNEKAVKERYGGLKPNQLIDYKGLRGDPSDNIPGVPGVGEKTAITLLAHFGSIEKMYARLEKENYKLPEGVSEKLRQKLIENKESAVFSKYLATIVTDLDLDFSLATNGWRKGLNLQGVKDFFNRLHFSSLVKRAEEVGVVNSGQTEIELAVKEKNEATEALGVLPGNFLGERVVALLLSGGEFWLANSTAVIKIEADLIAPLFGEADLEIITFQAKAILRERGLPEPMLARIFDLEIGAYLINPDIKNYGLDQIIQQELGKANSTDAVAKVKLFPELKARLWEKLKNLDLIEIFESVEMPLIPILTQMERAGIKIDPKAIKTLARETEKTIAKLEKQIYKHAGQEFNINSPQQLGQILYDDLAIKGRVRKTSGGARSTAAGELEKIVDAHPIVPLILDYREVQKLNSTYIKPFPKFISSDSRLHTTFNQVGAGTGRLSSEEPNLQNIPTRSVIGREFRRAFIASPGAVLLSGDYSQLELRIVAHLSQDETLKEAFAAGQDIHTRTAAEIFEVPPDKVTKAQRRQAKVMNFGVLYGMGVLAFARAAGVDRVRAREFIDRYFEEFSGVRDYIDKIRQQVSKDGFVTTEFGRRRFIPEVSASAPFMREQGFRMAVNFPVQGTAADVVKMAMIRVAEYLKENFPKGEVKLLLQIHDELIFEVKEELSGAVSKKLVSLMEAVDKLSLPLTVEAKQGLTWADLK</sequence>
<keyword evidence="6" id="KW-0227">DNA damage</keyword>
<keyword evidence="8" id="KW-0238">DNA-binding</keyword>
<dbReference type="SMART" id="SM00475">
    <property type="entry name" value="53EXOc"/>
    <property type="match status" value="1"/>
</dbReference>
<evidence type="ECO:0000256" key="9">
    <source>
        <dbReference type="ARBA" id="ARBA00023204"/>
    </source>
</evidence>
<dbReference type="Pfam" id="PF02739">
    <property type="entry name" value="5_3_exonuc_N"/>
    <property type="match status" value="1"/>
</dbReference>
<evidence type="ECO:0000313" key="13">
    <source>
        <dbReference type="EMBL" id="PIR41282.1"/>
    </source>
</evidence>
<dbReference type="InterPro" id="IPR008918">
    <property type="entry name" value="HhH2"/>
</dbReference>
<dbReference type="InterPro" id="IPR020046">
    <property type="entry name" value="5-3_exonucl_a-hlix_arch_N"/>
</dbReference>
<evidence type="ECO:0000256" key="2">
    <source>
        <dbReference type="ARBA" id="ARBA00012417"/>
    </source>
</evidence>
<dbReference type="InterPro" id="IPR036279">
    <property type="entry name" value="5-3_exonuclease_C_sf"/>
</dbReference>
<dbReference type="Proteomes" id="UP000230232">
    <property type="component" value="Unassembled WGS sequence"/>
</dbReference>
<evidence type="ECO:0000256" key="10">
    <source>
        <dbReference type="ARBA" id="ARBA00049244"/>
    </source>
</evidence>